<proteinExistence type="predicted"/>
<dbReference type="Gene3D" id="1.25.10.10">
    <property type="entry name" value="Leucine-rich Repeat Variant"/>
    <property type="match status" value="1"/>
</dbReference>
<protein>
    <submittedName>
        <fullName evidence="1">Uncharacterized protein</fullName>
    </submittedName>
</protein>
<dbReference type="AlphaFoldDB" id="A0A9P9IRU7"/>
<gene>
    <name evidence="1" type="ORF">EDB81DRAFT_696071</name>
</gene>
<name>A0A9P9IRU7_9HYPO</name>
<dbReference type="Proteomes" id="UP000738349">
    <property type="component" value="Unassembled WGS sequence"/>
</dbReference>
<dbReference type="InterPro" id="IPR011989">
    <property type="entry name" value="ARM-like"/>
</dbReference>
<dbReference type="SUPFAM" id="SSF48371">
    <property type="entry name" value="ARM repeat"/>
    <property type="match status" value="1"/>
</dbReference>
<evidence type="ECO:0000313" key="1">
    <source>
        <dbReference type="EMBL" id="KAH7130937.1"/>
    </source>
</evidence>
<evidence type="ECO:0000313" key="2">
    <source>
        <dbReference type="Proteomes" id="UP000738349"/>
    </source>
</evidence>
<keyword evidence="2" id="KW-1185">Reference proteome</keyword>
<sequence length="303" mass="33142">MSTPAADPLAGLDSVSWSQLSHAYGPADDVPELLRQLQSDDPEIYMTAGDELVSTIYHQGSRYSSSIAAVPFLYSLLDIEATKGRGFLLQIITHLAVGSPEWSVPKGIDVAKWQARVREIQEPGYCAHEFRTYEAAERGLPSILRCLEDESPNMRATAAFSLAFFLRESGKTTVALSNLFDREIHANVRGTIVLALAIMHAAQDDSEKSKVVRQLESWYEACSEDGNDGITLWSSAIALFILGSRQGEVVEETMRASADEEYLARLEMSIPSDMDFPFAVAGLRSLAEAVVTECKGTSLAEAN</sequence>
<comment type="caution">
    <text evidence="1">The sequence shown here is derived from an EMBL/GenBank/DDBJ whole genome shotgun (WGS) entry which is preliminary data.</text>
</comment>
<organism evidence="1 2">
    <name type="scientific">Dactylonectria macrodidyma</name>
    <dbReference type="NCBI Taxonomy" id="307937"/>
    <lineage>
        <taxon>Eukaryota</taxon>
        <taxon>Fungi</taxon>
        <taxon>Dikarya</taxon>
        <taxon>Ascomycota</taxon>
        <taxon>Pezizomycotina</taxon>
        <taxon>Sordariomycetes</taxon>
        <taxon>Hypocreomycetidae</taxon>
        <taxon>Hypocreales</taxon>
        <taxon>Nectriaceae</taxon>
        <taxon>Dactylonectria</taxon>
    </lineage>
</organism>
<dbReference type="EMBL" id="JAGMUV010000017">
    <property type="protein sequence ID" value="KAH7130937.1"/>
    <property type="molecule type" value="Genomic_DNA"/>
</dbReference>
<reference evidence="1" key="1">
    <citation type="journal article" date="2021" name="Nat. Commun.">
        <title>Genetic determinants of endophytism in the Arabidopsis root mycobiome.</title>
        <authorList>
            <person name="Mesny F."/>
            <person name="Miyauchi S."/>
            <person name="Thiergart T."/>
            <person name="Pickel B."/>
            <person name="Atanasova L."/>
            <person name="Karlsson M."/>
            <person name="Huettel B."/>
            <person name="Barry K.W."/>
            <person name="Haridas S."/>
            <person name="Chen C."/>
            <person name="Bauer D."/>
            <person name="Andreopoulos W."/>
            <person name="Pangilinan J."/>
            <person name="LaButti K."/>
            <person name="Riley R."/>
            <person name="Lipzen A."/>
            <person name="Clum A."/>
            <person name="Drula E."/>
            <person name="Henrissat B."/>
            <person name="Kohler A."/>
            <person name="Grigoriev I.V."/>
            <person name="Martin F.M."/>
            <person name="Hacquard S."/>
        </authorList>
    </citation>
    <scope>NUCLEOTIDE SEQUENCE</scope>
    <source>
        <strain evidence="1">MPI-CAGE-AT-0147</strain>
    </source>
</reference>
<dbReference type="InterPro" id="IPR016024">
    <property type="entry name" value="ARM-type_fold"/>
</dbReference>
<accession>A0A9P9IRU7</accession>
<dbReference type="OrthoDB" id="515401at2759"/>